<dbReference type="AlphaFoldDB" id="A0A837FVS9"/>
<dbReference type="EMBL" id="JXXR01000040">
    <property type="protein sequence ID" value="KJY66418.1"/>
    <property type="molecule type" value="Genomic_DNA"/>
</dbReference>
<dbReference type="Gene3D" id="3.30.9.10">
    <property type="entry name" value="D-Amino Acid Oxidase, subunit A, domain 2"/>
    <property type="match status" value="1"/>
</dbReference>
<evidence type="ECO:0000256" key="7">
    <source>
        <dbReference type="PIRSR" id="PIRSR000189-1"/>
    </source>
</evidence>
<dbReference type="Gene3D" id="3.40.50.720">
    <property type="entry name" value="NAD(P)-binding Rossmann-like Domain"/>
    <property type="match status" value="1"/>
</dbReference>
<dbReference type="SUPFAM" id="SSF51971">
    <property type="entry name" value="Nucleotide-binding domain"/>
    <property type="match status" value="1"/>
</dbReference>
<dbReference type="InterPro" id="IPR006181">
    <property type="entry name" value="D-amino_acid_oxidase_CS"/>
</dbReference>
<evidence type="ECO:0000256" key="3">
    <source>
        <dbReference type="ARBA" id="ARBA00022630"/>
    </source>
</evidence>
<gene>
    <name evidence="9" type="ORF">TW71_24790</name>
</gene>
<dbReference type="GO" id="GO:0019478">
    <property type="term" value="P:D-amino acid catabolic process"/>
    <property type="evidence" value="ECO:0007669"/>
    <property type="project" value="TreeGrafter"/>
</dbReference>
<reference evidence="9" key="1">
    <citation type="journal article" date="2015" name="BMC Genomics">
        <title>Genome mining reveals unlocked bioactive potential of marine Gram-negative bacteria.</title>
        <authorList>
            <person name="Machado H."/>
            <person name="Sonnenschein E.C."/>
            <person name="Melchiorsen J."/>
            <person name="Gram L."/>
        </authorList>
    </citation>
    <scope>NUCLEOTIDE SEQUENCE</scope>
    <source>
        <strain evidence="9">S2052</strain>
    </source>
</reference>
<comment type="cofactor">
    <cofactor evidence="1 7">
        <name>FAD</name>
        <dbReference type="ChEBI" id="CHEBI:57692"/>
    </cofactor>
</comment>
<proteinExistence type="inferred from homology"/>
<feature type="binding site" evidence="7">
    <location>
        <position position="319"/>
    </location>
    <ligand>
        <name>D-dopa</name>
        <dbReference type="ChEBI" id="CHEBI:149689"/>
    </ligand>
</feature>
<dbReference type="PANTHER" id="PTHR11530">
    <property type="entry name" value="D-AMINO ACID OXIDASE"/>
    <property type="match status" value="1"/>
</dbReference>
<dbReference type="Pfam" id="PF01266">
    <property type="entry name" value="DAO"/>
    <property type="match status" value="1"/>
</dbReference>
<comment type="caution">
    <text evidence="9">The sequence shown here is derived from an EMBL/GenBank/DDBJ whole genome shotgun (WGS) entry which is preliminary data.</text>
</comment>
<dbReference type="RefSeq" id="WP_045987581.1">
    <property type="nucleotide sequence ID" value="NZ_CP063053.1"/>
</dbReference>
<dbReference type="GO" id="GO:0003884">
    <property type="term" value="F:D-amino-acid oxidase activity"/>
    <property type="evidence" value="ECO:0007669"/>
    <property type="project" value="UniProtKB-EC"/>
</dbReference>
<dbReference type="PROSITE" id="PS00677">
    <property type="entry name" value="DAO"/>
    <property type="match status" value="1"/>
</dbReference>
<feature type="binding site" evidence="7">
    <location>
        <position position="344"/>
    </location>
    <ligand>
        <name>D-dopa</name>
        <dbReference type="ChEBI" id="CHEBI:149689"/>
    </ligand>
</feature>
<evidence type="ECO:0000256" key="2">
    <source>
        <dbReference type="ARBA" id="ARBA00006730"/>
    </source>
</evidence>
<keyword evidence="4 7" id="KW-0274">FAD</keyword>
<comment type="catalytic activity">
    <reaction evidence="6">
        <text>a D-alpha-amino acid + O2 + H2O = a 2-oxocarboxylate + H2O2 + NH4(+)</text>
        <dbReference type="Rhea" id="RHEA:21816"/>
        <dbReference type="ChEBI" id="CHEBI:15377"/>
        <dbReference type="ChEBI" id="CHEBI:15379"/>
        <dbReference type="ChEBI" id="CHEBI:16240"/>
        <dbReference type="ChEBI" id="CHEBI:28938"/>
        <dbReference type="ChEBI" id="CHEBI:35179"/>
        <dbReference type="ChEBI" id="CHEBI:59871"/>
        <dbReference type="EC" id="1.4.3.3"/>
    </reaction>
    <physiologicalReaction direction="left-to-right" evidence="6">
        <dbReference type="Rhea" id="RHEA:21817"/>
    </physiologicalReaction>
</comment>
<organism evidence="9">
    <name type="scientific">Vibrio coralliilyticus</name>
    <dbReference type="NCBI Taxonomy" id="190893"/>
    <lineage>
        <taxon>Bacteria</taxon>
        <taxon>Pseudomonadati</taxon>
        <taxon>Pseudomonadota</taxon>
        <taxon>Gammaproteobacteria</taxon>
        <taxon>Vibrionales</taxon>
        <taxon>Vibrionaceae</taxon>
        <taxon>Vibrio</taxon>
    </lineage>
</organism>
<evidence type="ECO:0000313" key="9">
    <source>
        <dbReference type="EMBL" id="KJY66418.1"/>
    </source>
</evidence>
<evidence type="ECO:0000256" key="5">
    <source>
        <dbReference type="ARBA" id="ARBA00023002"/>
    </source>
</evidence>
<dbReference type="PIRSF" id="PIRSF000189">
    <property type="entry name" value="D-aa_oxidase"/>
    <property type="match status" value="1"/>
</dbReference>
<feature type="binding site" evidence="7">
    <location>
        <position position="246"/>
    </location>
    <ligand>
        <name>D-dopa</name>
        <dbReference type="ChEBI" id="CHEBI:149689"/>
    </ligand>
</feature>
<evidence type="ECO:0000256" key="4">
    <source>
        <dbReference type="ARBA" id="ARBA00022827"/>
    </source>
</evidence>
<keyword evidence="3" id="KW-0285">Flavoprotein</keyword>
<sequence length="373" mass="41549">MSRTTASAPHALIIGAGISGLTTTYCLQEQGFQCTILASHIVPNVVSSVAGALWEWPPAIGGYRDNALSLTRTKRWSLRSLHRFLTLPDPRARGVFLRPMNVYFRCPVHEHHQNAERMRDIQRHVPGFVHDPTLAKQYGVSPSFDIVDAYQHLAPMIQTDVYLHWLLSSVLANGARLRKMWLSGALSDEQEKLRQVHQAQVIVNCTGLGAQDVEEAGMYSLRGAMVRLRCRGRSSRCMQVGHCLAHDHITSEQDSVFIYPRGVRHVVLGTLVEKGPTDTTLRLDEYPPLQAMYERCMAFLPALAKLPVDPVEPLQIGLRAFRPCNVRVERELGFPVVHNYGHGGIGFSLSWGCAEEAAAHAKAVVEKPEKVII</sequence>
<comment type="similarity">
    <text evidence="2">Belongs to the DAMOX/DASOX family.</text>
</comment>
<name>A0A837FVS9_9VIBR</name>
<dbReference type="GO" id="GO:0005737">
    <property type="term" value="C:cytoplasm"/>
    <property type="evidence" value="ECO:0007669"/>
    <property type="project" value="TreeGrafter"/>
</dbReference>
<evidence type="ECO:0000259" key="8">
    <source>
        <dbReference type="Pfam" id="PF01266"/>
    </source>
</evidence>
<evidence type="ECO:0000256" key="1">
    <source>
        <dbReference type="ARBA" id="ARBA00001974"/>
    </source>
</evidence>
<feature type="domain" description="FAD dependent oxidoreductase" evidence="8">
    <location>
        <begin position="11"/>
        <end position="359"/>
    </location>
</feature>
<dbReference type="InterPro" id="IPR023209">
    <property type="entry name" value="DAO"/>
</dbReference>
<accession>A0A837FVS9</accession>
<dbReference type="GO" id="GO:0071949">
    <property type="term" value="F:FAD binding"/>
    <property type="evidence" value="ECO:0007669"/>
    <property type="project" value="InterPro"/>
</dbReference>
<feature type="binding site" evidence="7">
    <location>
        <position position="206"/>
    </location>
    <ligand>
        <name>FAD</name>
        <dbReference type="ChEBI" id="CHEBI:57692"/>
    </ligand>
</feature>
<keyword evidence="5" id="KW-0560">Oxidoreductase</keyword>
<evidence type="ECO:0000256" key="6">
    <source>
        <dbReference type="ARBA" id="ARBA00049547"/>
    </source>
</evidence>
<protein>
    <submittedName>
        <fullName evidence="9">Amino acid oxidase</fullName>
    </submittedName>
</protein>
<dbReference type="PANTHER" id="PTHR11530:SF25">
    <property type="entry name" value="FAD DEPENDENT OXIDOREDUCTASE DOMAIN-CONTAINING PROTEIN"/>
    <property type="match status" value="1"/>
</dbReference>
<dbReference type="InterPro" id="IPR006076">
    <property type="entry name" value="FAD-dep_OxRdtase"/>
</dbReference>